<dbReference type="RefSeq" id="WP_163816930.1">
    <property type="nucleotide sequence ID" value="NZ_JAAGOB010000002.1"/>
</dbReference>
<sequence>MARVKNSVVVVTGASSGIGRATALAFADAGGTVVITARSEHALEEVAQQCRERGADVLVLPADVTDAAAVEQIARETAGRFGRIDTWVNNAGVTLFGRIEEAPVRSWHRVIETNVFGTYHGLRAVIPWMREQGSGVIVNVSSVVGKLPTPLVSSYTASKYAVRALSDCARQELLDVPGIAVCTVLPGPIDTPLFDHGANYSGWRPKPLKPVIAAERVAATIVSCAAKPQDEAFVGASSGMVLGFRRAAPGFAARAAAAQVPKDHFTAEPVGGSDGNLFQPADSTGSISGGWTRSSKKTSLDDPKTASESGSERSRLRRGMAVAALVSAAGAGLGGAIRARANR</sequence>
<accession>A0A6N9YIG7</accession>
<dbReference type="Gene3D" id="3.40.50.720">
    <property type="entry name" value="NAD(P)-binding Rossmann-like Domain"/>
    <property type="match status" value="1"/>
</dbReference>
<dbReference type="PRINTS" id="PR00081">
    <property type="entry name" value="GDHRDH"/>
</dbReference>
<dbReference type="SMART" id="SM00822">
    <property type="entry name" value="PKS_KR"/>
    <property type="match status" value="1"/>
</dbReference>
<dbReference type="AlphaFoldDB" id="A0A6N9YIG7"/>
<dbReference type="FunFam" id="3.40.50.720:FF:000084">
    <property type="entry name" value="Short-chain dehydrogenase reductase"/>
    <property type="match status" value="1"/>
</dbReference>
<dbReference type="InterPro" id="IPR002347">
    <property type="entry name" value="SDR_fam"/>
</dbReference>
<evidence type="ECO:0000256" key="2">
    <source>
        <dbReference type="ARBA" id="ARBA00023002"/>
    </source>
</evidence>
<feature type="domain" description="Ketoreductase" evidence="5">
    <location>
        <begin position="7"/>
        <end position="192"/>
    </location>
</feature>
<dbReference type="PROSITE" id="PS00061">
    <property type="entry name" value="ADH_SHORT"/>
    <property type="match status" value="1"/>
</dbReference>
<organism evidence="6 7">
    <name type="scientific">Phytoactinopolyspora alkaliphila</name>
    <dbReference type="NCBI Taxonomy" id="1783498"/>
    <lineage>
        <taxon>Bacteria</taxon>
        <taxon>Bacillati</taxon>
        <taxon>Actinomycetota</taxon>
        <taxon>Actinomycetes</taxon>
        <taxon>Jiangellales</taxon>
        <taxon>Jiangellaceae</taxon>
        <taxon>Phytoactinopolyspora</taxon>
    </lineage>
</organism>
<name>A0A6N9YIG7_9ACTN</name>
<proteinExistence type="inferred from homology"/>
<feature type="region of interest" description="Disordered" evidence="4">
    <location>
        <begin position="266"/>
        <end position="316"/>
    </location>
</feature>
<dbReference type="EMBL" id="JAAGOB010000002">
    <property type="protein sequence ID" value="NED94841.1"/>
    <property type="molecule type" value="Genomic_DNA"/>
</dbReference>
<feature type="compositionally biased region" description="Polar residues" evidence="4">
    <location>
        <begin position="281"/>
        <end position="293"/>
    </location>
</feature>
<evidence type="ECO:0000256" key="4">
    <source>
        <dbReference type="SAM" id="MobiDB-lite"/>
    </source>
</evidence>
<dbReference type="GO" id="GO:0016020">
    <property type="term" value="C:membrane"/>
    <property type="evidence" value="ECO:0007669"/>
    <property type="project" value="TreeGrafter"/>
</dbReference>
<keyword evidence="7" id="KW-1185">Reference proteome</keyword>
<dbReference type="PRINTS" id="PR00080">
    <property type="entry name" value="SDRFAMILY"/>
</dbReference>
<dbReference type="GO" id="GO:0016491">
    <property type="term" value="F:oxidoreductase activity"/>
    <property type="evidence" value="ECO:0007669"/>
    <property type="project" value="UniProtKB-KW"/>
</dbReference>
<dbReference type="InterPro" id="IPR036291">
    <property type="entry name" value="NAD(P)-bd_dom_sf"/>
</dbReference>
<gene>
    <name evidence="6" type="ORF">G1H11_05900</name>
</gene>
<protein>
    <submittedName>
        <fullName evidence="6">SDR family NAD(P)-dependent oxidoreductase</fullName>
    </submittedName>
</protein>
<dbReference type="SUPFAM" id="SSF51735">
    <property type="entry name" value="NAD(P)-binding Rossmann-fold domains"/>
    <property type="match status" value="1"/>
</dbReference>
<reference evidence="6 7" key="1">
    <citation type="submission" date="2020-02" db="EMBL/GenBank/DDBJ databases">
        <authorList>
            <person name="Li X.-J."/>
            <person name="Feng X.-M."/>
        </authorList>
    </citation>
    <scope>NUCLEOTIDE SEQUENCE [LARGE SCALE GENOMIC DNA]</scope>
    <source>
        <strain evidence="6 7">CGMCC 4.7225</strain>
    </source>
</reference>
<evidence type="ECO:0000256" key="1">
    <source>
        <dbReference type="ARBA" id="ARBA00006484"/>
    </source>
</evidence>
<dbReference type="InterPro" id="IPR057326">
    <property type="entry name" value="KR_dom"/>
</dbReference>
<dbReference type="PANTHER" id="PTHR44196:SF1">
    <property type="entry name" value="DEHYDROGENASE_REDUCTASE SDR FAMILY MEMBER 7B"/>
    <property type="match status" value="1"/>
</dbReference>
<comment type="caution">
    <text evidence="6">The sequence shown here is derived from an EMBL/GenBank/DDBJ whole genome shotgun (WGS) entry which is preliminary data.</text>
</comment>
<evidence type="ECO:0000259" key="5">
    <source>
        <dbReference type="SMART" id="SM00822"/>
    </source>
</evidence>
<keyword evidence="2" id="KW-0560">Oxidoreductase</keyword>
<feature type="compositionally biased region" description="Basic and acidic residues" evidence="4">
    <location>
        <begin position="298"/>
        <end position="314"/>
    </location>
</feature>
<evidence type="ECO:0000313" key="6">
    <source>
        <dbReference type="EMBL" id="NED94841.1"/>
    </source>
</evidence>
<dbReference type="Pfam" id="PF00106">
    <property type="entry name" value="adh_short"/>
    <property type="match status" value="1"/>
</dbReference>
<comment type="similarity">
    <text evidence="1 3">Belongs to the short-chain dehydrogenases/reductases (SDR) family.</text>
</comment>
<evidence type="ECO:0000313" key="7">
    <source>
        <dbReference type="Proteomes" id="UP000469185"/>
    </source>
</evidence>
<dbReference type="InterPro" id="IPR020904">
    <property type="entry name" value="Sc_DH/Rdtase_CS"/>
</dbReference>
<dbReference type="Proteomes" id="UP000469185">
    <property type="component" value="Unassembled WGS sequence"/>
</dbReference>
<evidence type="ECO:0000256" key="3">
    <source>
        <dbReference type="RuleBase" id="RU000363"/>
    </source>
</evidence>
<dbReference type="PANTHER" id="PTHR44196">
    <property type="entry name" value="DEHYDROGENASE/REDUCTASE SDR FAMILY MEMBER 7B"/>
    <property type="match status" value="1"/>
</dbReference>